<dbReference type="SMART" id="SM00228">
    <property type="entry name" value="PDZ"/>
    <property type="match status" value="2"/>
</dbReference>
<evidence type="ECO:0000259" key="2">
    <source>
        <dbReference type="PROSITE" id="PS50106"/>
    </source>
</evidence>
<comment type="caution">
    <text evidence="3">The sequence shown here is derived from an EMBL/GenBank/DDBJ whole genome shotgun (WGS) entry which is preliminary data.</text>
</comment>
<sequence>MVRFTRQNFLKVFMTAFSGFFLFLGSGYVQKTVSAQQAITPSTGKVGLVGIAIKQEENTGRLIVETVFPNSPAAAAGVSEGDIIVAINNVPTQRMTPEEAGSLLRGHPNTPVTLAMERAGTQQAYKISPNRELVSGEVALFGVSIRQEEGTGSLIVETVFPNSPAAGVGVSRGDIIEAINGQSTKGMSPERAGELLRGQPDTEVALRLRQPTSRRVLEVETRRAILNLNE</sequence>
<keyword evidence="1" id="KW-1133">Transmembrane helix</keyword>
<feature type="transmembrane region" description="Helical" evidence="1">
    <location>
        <begin position="12"/>
        <end position="29"/>
    </location>
</feature>
<evidence type="ECO:0000256" key="1">
    <source>
        <dbReference type="SAM" id="Phobius"/>
    </source>
</evidence>
<dbReference type="Gene3D" id="2.30.42.10">
    <property type="match status" value="2"/>
</dbReference>
<feature type="domain" description="PDZ" evidence="2">
    <location>
        <begin position="38"/>
        <end position="105"/>
    </location>
</feature>
<evidence type="ECO:0000313" key="3">
    <source>
        <dbReference type="EMBL" id="MUL36967.1"/>
    </source>
</evidence>
<dbReference type="PANTHER" id="PTHR32060">
    <property type="entry name" value="TAIL-SPECIFIC PROTEASE"/>
    <property type="match status" value="1"/>
</dbReference>
<accession>A0A6N8FXU6</accession>
<organism evidence="3 4">
    <name type="scientific">Gloeocapsopsis dulcis AAB1 = 1H9</name>
    <dbReference type="NCBI Taxonomy" id="1433147"/>
    <lineage>
        <taxon>Bacteria</taxon>
        <taxon>Bacillati</taxon>
        <taxon>Cyanobacteriota</taxon>
        <taxon>Cyanophyceae</taxon>
        <taxon>Oscillatoriophycideae</taxon>
        <taxon>Chroococcales</taxon>
        <taxon>Chroococcaceae</taxon>
        <taxon>Gloeocapsopsis</taxon>
        <taxon>Gloeocapsopsis dulcis</taxon>
    </lineage>
</organism>
<dbReference type="OrthoDB" id="9782003at2"/>
<reference evidence="3 4" key="1">
    <citation type="journal article" date="2019" name="Front. Microbiol.">
        <title>Genomic Features for Desiccation Tolerance and Sugar Biosynthesis in the Extremophile Gloeocapsopsis sp. UTEX B3054.</title>
        <authorList>
            <person name="Urrejola C."/>
            <person name="Alcorta J."/>
            <person name="Salas L."/>
            <person name="Vasquez M."/>
            <person name="Polz M.F."/>
            <person name="Vicuna R."/>
            <person name="Diez B."/>
        </authorList>
    </citation>
    <scope>NUCLEOTIDE SEQUENCE [LARGE SCALE GENOMIC DNA]</scope>
    <source>
        <strain evidence="3 4">1H9</strain>
    </source>
</reference>
<keyword evidence="1" id="KW-0472">Membrane</keyword>
<dbReference type="EMBL" id="NAPY01000015">
    <property type="protein sequence ID" value="MUL36967.1"/>
    <property type="molecule type" value="Genomic_DNA"/>
</dbReference>
<dbReference type="PANTHER" id="PTHR32060:SF22">
    <property type="entry name" value="CARBOXYL-TERMINAL-PROCESSING PEPTIDASE 3, CHLOROPLASTIC"/>
    <property type="match status" value="1"/>
</dbReference>
<name>A0A6N8FXU6_9CHRO</name>
<dbReference type="PROSITE" id="PS50106">
    <property type="entry name" value="PDZ"/>
    <property type="match status" value="2"/>
</dbReference>
<dbReference type="InterPro" id="IPR036034">
    <property type="entry name" value="PDZ_sf"/>
</dbReference>
<dbReference type="InterPro" id="IPR041489">
    <property type="entry name" value="PDZ_6"/>
</dbReference>
<protein>
    <recommendedName>
        <fullName evidence="2">PDZ domain-containing protein</fullName>
    </recommendedName>
</protein>
<keyword evidence="1" id="KW-0812">Transmembrane</keyword>
<feature type="domain" description="PDZ" evidence="2">
    <location>
        <begin position="135"/>
        <end position="197"/>
    </location>
</feature>
<dbReference type="Pfam" id="PF17820">
    <property type="entry name" value="PDZ_6"/>
    <property type="match status" value="2"/>
</dbReference>
<dbReference type="Proteomes" id="UP000441797">
    <property type="component" value="Unassembled WGS sequence"/>
</dbReference>
<keyword evidence="4" id="KW-1185">Reference proteome</keyword>
<dbReference type="InterPro" id="IPR001478">
    <property type="entry name" value="PDZ"/>
</dbReference>
<proteinExistence type="predicted"/>
<dbReference type="GO" id="GO:0004175">
    <property type="term" value="F:endopeptidase activity"/>
    <property type="evidence" value="ECO:0007669"/>
    <property type="project" value="TreeGrafter"/>
</dbReference>
<dbReference type="SUPFAM" id="SSF50156">
    <property type="entry name" value="PDZ domain-like"/>
    <property type="match status" value="2"/>
</dbReference>
<dbReference type="CDD" id="cd06782">
    <property type="entry name" value="cpPDZ_CPP-like"/>
    <property type="match status" value="2"/>
</dbReference>
<evidence type="ECO:0000313" key="4">
    <source>
        <dbReference type="Proteomes" id="UP000441797"/>
    </source>
</evidence>
<gene>
    <name evidence="3" type="ORF">BWI75_11575</name>
</gene>
<dbReference type="AlphaFoldDB" id="A0A6N8FXU6"/>